<dbReference type="InterPro" id="IPR036804">
    <property type="entry name" value="CheR_N_sf"/>
</dbReference>
<evidence type="ECO:0000256" key="2">
    <source>
        <dbReference type="ARBA" id="ARBA00012534"/>
    </source>
</evidence>
<keyword evidence="3" id="KW-0489">Methyltransferase</keyword>
<name>A0A9X3L6R3_9BACI</name>
<dbReference type="InterPro" id="IPR022642">
    <property type="entry name" value="CheR_C"/>
</dbReference>
<evidence type="ECO:0000256" key="5">
    <source>
        <dbReference type="ARBA" id="ARBA00022691"/>
    </source>
</evidence>
<gene>
    <name evidence="7" type="ORF">M9R61_02960</name>
</gene>
<dbReference type="PANTHER" id="PTHR24422:SF19">
    <property type="entry name" value="CHEMOTAXIS PROTEIN METHYLTRANSFERASE"/>
    <property type="match status" value="1"/>
</dbReference>
<dbReference type="InterPro" id="IPR000780">
    <property type="entry name" value="CheR_MeTrfase"/>
</dbReference>
<dbReference type="AlphaFoldDB" id="A0A9X3L6R3"/>
<sequence>MLRIGYTKYRFLEGGEIILPDYIKFVDSIKKKTGIDLAAYKEAQMRRRLTSLYEKKGYKNFVEFYQALDSNRDLMNEFLDRMTINVSEFYRNAKRWEILQTKIFPKLLETNKRLKIWSAACSTGEEPYTIAMVLSNHVPLTQVAIHATDLDENAIQRAKVGIYPERSLAEVPTDMKNKHFENQTPFYKMSDAVKRTVTFKKHNLLKDTYDKNFDLIVCRNVMIYFTEEAKDQIYQNFSDSLRSGGILFVGSTEQIFNPGKYGFETEDTFFYRKK</sequence>
<dbReference type="Proteomes" id="UP001152172">
    <property type="component" value="Unassembled WGS sequence"/>
</dbReference>
<dbReference type="SUPFAM" id="SSF53335">
    <property type="entry name" value="S-adenosyl-L-methionine-dependent methyltransferases"/>
    <property type="match status" value="1"/>
</dbReference>
<dbReference type="Gene3D" id="1.10.155.10">
    <property type="entry name" value="Chemotaxis receptor methyltransferase CheR, N-terminal domain"/>
    <property type="match status" value="1"/>
</dbReference>
<evidence type="ECO:0000313" key="8">
    <source>
        <dbReference type="Proteomes" id="UP001152172"/>
    </source>
</evidence>
<dbReference type="GO" id="GO:0032259">
    <property type="term" value="P:methylation"/>
    <property type="evidence" value="ECO:0007669"/>
    <property type="project" value="UniProtKB-KW"/>
</dbReference>
<organism evidence="7 8">
    <name type="scientific">Psychrobacillus psychrodurans</name>
    <dbReference type="NCBI Taxonomy" id="126157"/>
    <lineage>
        <taxon>Bacteria</taxon>
        <taxon>Bacillati</taxon>
        <taxon>Bacillota</taxon>
        <taxon>Bacilli</taxon>
        <taxon>Bacillales</taxon>
        <taxon>Bacillaceae</taxon>
        <taxon>Psychrobacillus</taxon>
    </lineage>
</organism>
<dbReference type="InterPro" id="IPR022641">
    <property type="entry name" value="CheR_N"/>
</dbReference>
<evidence type="ECO:0000259" key="6">
    <source>
        <dbReference type="PROSITE" id="PS50123"/>
    </source>
</evidence>
<evidence type="ECO:0000313" key="7">
    <source>
        <dbReference type="EMBL" id="MCZ8532309.1"/>
    </source>
</evidence>
<dbReference type="EMBL" id="JAMKBI010000002">
    <property type="protein sequence ID" value="MCZ8532309.1"/>
    <property type="molecule type" value="Genomic_DNA"/>
</dbReference>
<evidence type="ECO:0000256" key="3">
    <source>
        <dbReference type="ARBA" id="ARBA00022603"/>
    </source>
</evidence>
<dbReference type="PROSITE" id="PS50123">
    <property type="entry name" value="CHER"/>
    <property type="match status" value="1"/>
</dbReference>
<keyword evidence="4" id="KW-0808">Transferase</keyword>
<dbReference type="InterPro" id="IPR029063">
    <property type="entry name" value="SAM-dependent_MTases_sf"/>
</dbReference>
<dbReference type="InterPro" id="IPR050903">
    <property type="entry name" value="Bact_Chemotaxis_MeTrfase"/>
</dbReference>
<comment type="caution">
    <text evidence="7">The sequence shown here is derived from an EMBL/GenBank/DDBJ whole genome shotgun (WGS) entry which is preliminary data.</text>
</comment>
<dbReference type="Pfam" id="PF03705">
    <property type="entry name" value="CheR_N"/>
    <property type="match status" value="1"/>
</dbReference>
<dbReference type="SMART" id="SM00138">
    <property type="entry name" value="MeTrc"/>
    <property type="match status" value="1"/>
</dbReference>
<evidence type="ECO:0000256" key="4">
    <source>
        <dbReference type="ARBA" id="ARBA00022679"/>
    </source>
</evidence>
<dbReference type="SUPFAM" id="SSF47757">
    <property type="entry name" value="Chemotaxis receptor methyltransferase CheR, N-terminal domain"/>
    <property type="match status" value="1"/>
</dbReference>
<keyword evidence="8" id="KW-1185">Reference proteome</keyword>
<comment type="catalytic activity">
    <reaction evidence="1">
        <text>L-glutamyl-[protein] + S-adenosyl-L-methionine = [protein]-L-glutamate 5-O-methyl ester + S-adenosyl-L-homocysteine</text>
        <dbReference type="Rhea" id="RHEA:24452"/>
        <dbReference type="Rhea" id="RHEA-COMP:10208"/>
        <dbReference type="Rhea" id="RHEA-COMP:10311"/>
        <dbReference type="ChEBI" id="CHEBI:29973"/>
        <dbReference type="ChEBI" id="CHEBI:57856"/>
        <dbReference type="ChEBI" id="CHEBI:59789"/>
        <dbReference type="ChEBI" id="CHEBI:82795"/>
        <dbReference type="EC" id="2.1.1.80"/>
    </reaction>
</comment>
<dbReference type="PRINTS" id="PR00996">
    <property type="entry name" value="CHERMTFRASE"/>
</dbReference>
<feature type="domain" description="CheR-type methyltransferase" evidence="6">
    <location>
        <begin position="21"/>
        <end position="274"/>
    </location>
</feature>
<protein>
    <recommendedName>
        <fullName evidence="2">protein-glutamate O-methyltransferase</fullName>
        <ecNumber evidence="2">2.1.1.80</ecNumber>
    </recommendedName>
</protein>
<proteinExistence type="predicted"/>
<dbReference type="PANTHER" id="PTHR24422">
    <property type="entry name" value="CHEMOTAXIS PROTEIN METHYLTRANSFERASE"/>
    <property type="match status" value="1"/>
</dbReference>
<keyword evidence="5" id="KW-0949">S-adenosyl-L-methionine</keyword>
<dbReference type="GO" id="GO:0008983">
    <property type="term" value="F:protein-glutamate O-methyltransferase activity"/>
    <property type="evidence" value="ECO:0007669"/>
    <property type="project" value="UniProtKB-EC"/>
</dbReference>
<reference evidence="7" key="1">
    <citation type="submission" date="2022-05" db="EMBL/GenBank/DDBJ databases">
        <authorList>
            <person name="Colautti A."/>
            <person name="Iacumin L."/>
        </authorList>
    </citation>
    <scope>NUCLEOTIDE SEQUENCE</scope>
    <source>
        <strain evidence="7">DSM 30747</strain>
    </source>
</reference>
<accession>A0A9X3L6R3</accession>
<dbReference type="EC" id="2.1.1.80" evidence="2"/>
<dbReference type="Gene3D" id="3.40.50.150">
    <property type="entry name" value="Vaccinia Virus protein VP39"/>
    <property type="match status" value="1"/>
</dbReference>
<dbReference type="Pfam" id="PF01739">
    <property type="entry name" value="CheR"/>
    <property type="match status" value="1"/>
</dbReference>
<evidence type="ECO:0000256" key="1">
    <source>
        <dbReference type="ARBA" id="ARBA00001541"/>
    </source>
</evidence>